<evidence type="ECO:0000256" key="1">
    <source>
        <dbReference type="ARBA" id="ARBA00022737"/>
    </source>
</evidence>
<dbReference type="Proteomes" id="UP000075840">
    <property type="component" value="Unassembled WGS sequence"/>
</dbReference>
<dbReference type="GeneID" id="120904285"/>
<dbReference type="KEGG" id="aara:120904285"/>
<dbReference type="Gene3D" id="2.30.42.10">
    <property type="match status" value="2"/>
</dbReference>
<accession>A0A1I8JU31</accession>
<sequence>MSVSWEQQDLFVSSSGANRTPRNGRGLVEPGCPVRISRLAAVDGIRELLIRKGEDGKIGITVRYIEEGKILICAVLRRSPAYLAGLRYGDEVLSLEDEPLVGKTVDRVRELVRKNTRNSIKLRTKDKPGERYVTVVRDEEKGYGFRFVDGEITFVRSHTSAQRQGLERKLQIIEVNEEVVVGTKDEDIEAIICGSDGGTVTLCVVPVKVYRQLFSRISSITNDSLTLVEL</sequence>
<dbReference type="GO" id="GO:0005737">
    <property type="term" value="C:cytoplasm"/>
    <property type="evidence" value="ECO:0007669"/>
    <property type="project" value="TreeGrafter"/>
</dbReference>
<dbReference type="InterPro" id="IPR041489">
    <property type="entry name" value="PDZ_6"/>
</dbReference>
<evidence type="ECO:0000313" key="3">
    <source>
        <dbReference type="Proteomes" id="UP000075840"/>
    </source>
</evidence>
<dbReference type="PANTHER" id="PTHR12345">
    <property type="entry name" value="SYNTENIN RELATED"/>
    <property type="match status" value="1"/>
</dbReference>
<dbReference type="PANTHER" id="PTHR12345:SF3">
    <property type="entry name" value="PDZ DOMAIN-CONTAINING PROTEIN"/>
    <property type="match status" value="1"/>
</dbReference>
<dbReference type="EnsemblMetazoa" id="AARA016241-RA">
    <property type="protein sequence ID" value="AARA016241-PA"/>
    <property type="gene ID" value="AARA016241"/>
</dbReference>
<dbReference type="VEuPathDB" id="VectorBase:AARA016241"/>
<keyword evidence="1" id="KW-0677">Repeat</keyword>
<protein>
    <submittedName>
        <fullName evidence="2">Uncharacterized protein</fullName>
    </submittedName>
</protein>
<evidence type="ECO:0000313" key="2">
    <source>
        <dbReference type="EnsemblMetazoa" id="AARA016241-PA"/>
    </source>
</evidence>
<dbReference type="Pfam" id="PF17820">
    <property type="entry name" value="PDZ_6"/>
    <property type="match status" value="1"/>
</dbReference>
<dbReference type="GO" id="GO:0005886">
    <property type="term" value="C:plasma membrane"/>
    <property type="evidence" value="ECO:0007669"/>
    <property type="project" value="TreeGrafter"/>
</dbReference>
<dbReference type="InterPro" id="IPR051230">
    <property type="entry name" value="APP-Binding"/>
</dbReference>
<dbReference type="SMART" id="SM00228">
    <property type="entry name" value="PDZ"/>
    <property type="match status" value="2"/>
</dbReference>
<dbReference type="InterPro" id="IPR036034">
    <property type="entry name" value="PDZ_sf"/>
</dbReference>
<dbReference type="AlphaFoldDB" id="A0A1I8JU31"/>
<name>A0A1I8JU31_ANOAR</name>
<reference evidence="2" key="1">
    <citation type="submission" date="2022-08" db="UniProtKB">
        <authorList>
            <consortium name="EnsemblMetazoa"/>
        </authorList>
    </citation>
    <scope>IDENTIFICATION</scope>
    <source>
        <strain evidence="2">Dongola</strain>
    </source>
</reference>
<dbReference type="EMBL" id="APCN01005749">
    <property type="status" value="NOT_ANNOTATED_CDS"/>
    <property type="molecule type" value="Genomic_DNA"/>
</dbReference>
<dbReference type="VEuPathDB" id="VectorBase:AARA21_009126"/>
<organism evidence="2 3">
    <name type="scientific">Anopheles arabiensis</name>
    <name type="common">Mosquito</name>
    <dbReference type="NCBI Taxonomy" id="7173"/>
    <lineage>
        <taxon>Eukaryota</taxon>
        <taxon>Metazoa</taxon>
        <taxon>Ecdysozoa</taxon>
        <taxon>Arthropoda</taxon>
        <taxon>Hexapoda</taxon>
        <taxon>Insecta</taxon>
        <taxon>Pterygota</taxon>
        <taxon>Neoptera</taxon>
        <taxon>Endopterygota</taxon>
        <taxon>Diptera</taxon>
        <taxon>Nematocera</taxon>
        <taxon>Culicoidea</taxon>
        <taxon>Culicidae</taxon>
        <taxon>Anophelinae</taxon>
        <taxon>Anopheles</taxon>
    </lineage>
</organism>
<dbReference type="PROSITE" id="PS50106">
    <property type="entry name" value="PDZ"/>
    <property type="match status" value="1"/>
</dbReference>
<keyword evidence="3" id="KW-1185">Reference proteome</keyword>
<dbReference type="SUPFAM" id="SSF50156">
    <property type="entry name" value="PDZ domain-like"/>
    <property type="match status" value="2"/>
</dbReference>
<dbReference type="RefSeq" id="XP_040170108.1">
    <property type="nucleotide sequence ID" value="XM_040314174.1"/>
</dbReference>
<dbReference type="InterPro" id="IPR001478">
    <property type="entry name" value="PDZ"/>
</dbReference>
<proteinExistence type="predicted"/>